<name>A0A2P2NBW0_RHIMU</name>
<reference evidence="1" key="1">
    <citation type="submission" date="2018-02" db="EMBL/GenBank/DDBJ databases">
        <title>Rhizophora mucronata_Transcriptome.</title>
        <authorList>
            <person name="Meera S.P."/>
            <person name="Sreeshan A."/>
            <person name="Augustine A."/>
        </authorList>
    </citation>
    <scope>NUCLEOTIDE SEQUENCE</scope>
    <source>
        <tissue evidence="1">Leaf</tissue>
    </source>
</reference>
<organism evidence="1">
    <name type="scientific">Rhizophora mucronata</name>
    <name type="common">Asiatic mangrove</name>
    <dbReference type="NCBI Taxonomy" id="61149"/>
    <lineage>
        <taxon>Eukaryota</taxon>
        <taxon>Viridiplantae</taxon>
        <taxon>Streptophyta</taxon>
        <taxon>Embryophyta</taxon>
        <taxon>Tracheophyta</taxon>
        <taxon>Spermatophyta</taxon>
        <taxon>Magnoliopsida</taxon>
        <taxon>eudicotyledons</taxon>
        <taxon>Gunneridae</taxon>
        <taxon>Pentapetalae</taxon>
        <taxon>rosids</taxon>
        <taxon>fabids</taxon>
        <taxon>Malpighiales</taxon>
        <taxon>Rhizophoraceae</taxon>
        <taxon>Rhizophora</taxon>
    </lineage>
</organism>
<proteinExistence type="predicted"/>
<dbReference type="AlphaFoldDB" id="A0A2P2NBW0"/>
<sequence>MGFIFGAGFFRSGSVSRVAR</sequence>
<protein>
    <submittedName>
        <fullName evidence="1">Uncharacterized protein</fullName>
    </submittedName>
</protein>
<accession>A0A2P2NBW0</accession>
<dbReference type="EMBL" id="GGEC01059471">
    <property type="protein sequence ID" value="MBX39955.1"/>
    <property type="molecule type" value="Transcribed_RNA"/>
</dbReference>
<evidence type="ECO:0000313" key="1">
    <source>
        <dbReference type="EMBL" id="MBX39955.1"/>
    </source>
</evidence>